<dbReference type="PANTHER" id="PTHR10819">
    <property type="entry name" value="PHOSPHOTRIESTERASE-RELATED"/>
    <property type="match status" value="1"/>
</dbReference>
<dbReference type="InterPro" id="IPR001559">
    <property type="entry name" value="Phosphotriesterase"/>
</dbReference>
<dbReference type="SUPFAM" id="SSF51556">
    <property type="entry name" value="Metallo-dependent hydrolases"/>
    <property type="match status" value="1"/>
</dbReference>
<sequence>MRSASSARTVPTFTGDLAADDLGQTLLHEHLFVQQPEVDRALPDDGWEEDRGVRDAIAHLDLLHDRGVSTVVDLTVPGLGRDAALVARVASRTRMRVVAATGWYTHDVLPTFFRLNGPGRLVDGPDRLAELFVGDVTQGIQGTGVRAGALKVVSDVDGMTDDVHRVFAAAALAHRETGVPVFTHSHAPSRGGLEQQDVLERAGVGLDRVVIGHAGDSDDLDYLQELAARGSFLGFDRFGMEHMATDAQRIEMLLALLERGLAPQIVLSHDAAIYSRVTPPSWRREHTPHWTMHHLHDRILPLLRQKGVGDGEIRTMLRDNPRRVLVGPGNEGQR</sequence>
<dbReference type="GO" id="GO:0016788">
    <property type="term" value="F:hydrolase activity, acting on ester bonds"/>
    <property type="evidence" value="ECO:0007669"/>
    <property type="project" value="InterPro"/>
</dbReference>
<name>A0A1X6WZ95_9MICO</name>
<evidence type="ECO:0000313" key="6">
    <source>
        <dbReference type="EMBL" id="SLM91277.1"/>
    </source>
</evidence>
<feature type="binding site" evidence="4">
    <location>
        <position position="184"/>
    </location>
    <ligand>
        <name>Zn(2+)</name>
        <dbReference type="ChEBI" id="CHEBI:29105"/>
        <label>2</label>
    </ligand>
</feature>
<feature type="binding site" description="via carbamate group" evidence="4">
    <location>
        <position position="151"/>
    </location>
    <ligand>
        <name>Zn(2+)</name>
        <dbReference type="ChEBI" id="CHEBI:29105"/>
        <label>1</label>
    </ligand>
</feature>
<protein>
    <submittedName>
        <fullName evidence="6">Probable phosphotriesterase</fullName>
    </submittedName>
</protein>
<keyword evidence="2" id="KW-0378">Hydrolase</keyword>
<dbReference type="Pfam" id="PF02126">
    <property type="entry name" value="PTE"/>
    <property type="match status" value="1"/>
</dbReference>
<dbReference type="InterPro" id="IPR032466">
    <property type="entry name" value="Metal_Hydrolase"/>
</dbReference>
<comment type="similarity">
    <text evidence="5">Belongs to the metallo-dependent hydrolases superfamily. Phosphotriesterase family.</text>
</comment>
<keyword evidence="7" id="KW-1185">Reference proteome</keyword>
<evidence type="ECO:0000256" key="3">
    <source>
        <dbReference type="PIRSR" id="PIRSR601559-50"/>
    </source>
</evidence>
<feature type="binding site" evidence="4">
    <location>
        <position position="28"/>
    </location>
    <ligand>
        <name>Zn(2+)</name>
        <dbReference type="ChEBI" id="CHEBI:29105"/>
        <label>1</label>
    </ligand>
</feature>
<dbReference type="PROSITE" id="PS01322">
    <property type="entry name" value="PHOSPHOTRIESTERASE_1"/>
    <property type="match status" value="1"/>
</dbReference>
<feature type="binding site" evidence="4">
    <location>
        <position position="30"/>
    </location>
    <ligand>
        <name>Zn(2+)</name>
        <dbReference type="ChEBI" id="CHEBI:29105"/>
        <label>1</label>
    </ligand>
</feature>
<feature type="modified residue" description="N6-carboxylysine" evidence="3 5">
    <location>
        <position position="151"/>
    </location>
</feature>
<dbReference type="RefSeq" id="WP_179207022.1">
    <property type="nucleotide sequence ID" value="NZ_FWFF01000001.1"/>
</dbReference>
<gene>
    <name evidence="6" type="ORF">FM105_02555</name>
</gene>
<dbReference type="GO" id="GO:0008270">
    <property type="term" value="F:zinc ion binding"/>
    <property type="evidence" value="ECO:0007669"/>
    <property type="project" value="InterPro"/>
</dbReference>
<dbReference type="PANTHER" id="PTHR10819:SF3">
    <property type="entry name" value="PHOSPHOTRIESTERASE-RELATED PROTEIN"/>
    <property type="match status" value="1"/>
</dbReference>
<dbReference type="Gene3D" id="3.20.20.140">
    <property type="entry name" value="Metal-dependent hydrolases"/>
    <property type="match status" value="1"/>
</dbReference>
<evidence type="ECO:0000313" key="7">
    <source>
        <dbReference type="Proteomes" id="UP000196581"/>
    </source>
</evidence>
<evidence type="ECO:0000256" key="4">
    <source>
        <dbReference type="PIRSR" id="PIRSR601559-51"/>
    </source>
</evidence>
<proteinExistence type="inferred from homology"/>
<dbReference type="AlphaFoldDB" id="A0A1X6WZ95"/>
<dbReference type="InterPro" id="IPR017947">
    <property type="entry name" value="AryldialkylPase_Zn-BS"/>
</dbReference>
<evidence type="ECO:0000256" key="1">
    <source>
        <dbReference type="ARBA" id="ARBA00022723"/>
    </source>
</evidence>
<keyword evidence="1 4" id="KW-0479">Metal-binding</keyword>
<feature type="binding site" description="via carbamate group" evidence="4">
    <location>
        <position position="151"/>
    </location>
    <ligand>
        <name>Zn(2+)</name>
        <dbReference type="ChEBI" id="CHEBI:29105"/>
        <label>2</label>
    </ligand>
</feature>
<organism evidence="6 7">
    <name type="scientific">Brevibacterium yomogidense</name>
    <dbReference type="NCBI Taxonomy" id="946573"/>
    <lineage>
        <taxon>Bacteria</taxon>
        <taxon>Bacillati</taxon>
        <taxon>Actinomycetota</taxon>
        <taxon>Actinomycetes</taxon>
        <taxon>Micrococcales</taxon>
        <taxon>Brevibacteriaceae</taxon>
        <taxon>Brevibacterium</taxon>
    </lineage>
</organism>
<evidence type="ECO:0000256" key="5">
    <source>
        <dbReference type="PROSITE-ProRule" id="PRU00679"/>
    </source>
</evidence>
<feature type="binding site" evidence="4">
    <location>
        <position position="213"/>
    </location>
    <ligand>
        <name>Zn(2+)</name>
        <dbReference type="ChEBI" id="CHEBI:29105"/>
        <label>2</label>
    </ligand>
</feature>
<comment type="cofactor">
    <cofactor evidence="4">
        <name>a divalent metal cation</name>
        <dbReference type="ChEBI" id="CHEBI:60240"/>
    </cofactor>
    <text evidence="4">Binds 2 divalent metal cations per subunit.</text>
</comment>
<dbReference type="PROSITE" id="PS51347">
    <property type="entry name" value="PHOSPHOTRIESTERASE_2"/>
    <property type="match status" value="1"/>
</dbReference>
<reference evidence="7" key="1">
    <citation type="submission" date="2017-02" db="EMBL/GenBank/DDBJ databases">
        <authorList>
            <person name="Dridi B."/>
        </authorList>
    </citation>
    <scope>NUCLEOTIDE SEQUENCE [LARGE SCALE GENOMIC DNA]</scope>
    <source>
        <strain evidence="7">B Co 03.10</strain>
    </source>
</reference>
<accession>A0A1X6WZ95</accession>
<feature type="binding site" evidence="4">
    <location>
        <position position="270"/>
    </location>
    <ligand>
        <name>Zn(2+)</name>
        <dbReference type="ChEBI" id="CHEBI:29105"/>
        <label>1</label>
    </ligand>
</feature>
<dbReference type="EMBL" id="FWFF01000001">
    <property type="protein sequence ID" value="SLM91277.1"/>
    <property type="molecule type" value="Genomic_DNA"/>
</dbReference>
<dbReference type="Proteomes" id="UP000196581">
    <property type="component" value="Unassembled WGS sequence"/>
</dbReference>
<evidence type="ECO:0000256" key="2">
    <source>
        <dbReference type="ARBA" id="ARBA00022801"/>
    </source>
</evidence>
<dbReference type="PIRSF" id="PIRSF016839">
    <property type="entry name" value="PhP"/>
    <property type="match status" value="1"/>
</dbReference>